<gene>
    <name evidence="2" type="primary">wbyL</name>
    <name evidence="2" type="ORF">TUM19329_12900</name>
</gene>
<evidence type="ECO:0000259" key="1">
    <source>
        <dbReference type="Pfam" id="PF00535"/>
    </source>
</evidence>
<reference evidence="2" key="1">
    <citation type="journal article" date="2020" name="Microbiol. Resour. Announc.">
        <title>Complete Genome Sequence of Novel Psychrotolerant Legionella Strain TUM19329, Isolated from Antarctic Lake Sediment.</title>
        <authorList>
            <person name="Shimada S."/>
            <person name="Nakai R."/>
            <person name="Aoki K."/>
            <person name="Shimoeda N."/>
            <person name="Ohno G."/>
            <person name="Miyazaki Y."/>
            <person name="Kudoh S."/>
            <person name="Imura S."/>
            <person name="Watanabe K."/>
            <person name="Ishii Y."/>
            <person name="Tateda K."/>
        </authorList>
    </citation>
    <scope>NUCLEOTIDE SEQUENCE [LARGE SCALE GENOMIC DNA]</scope>
    <source>
        <strain evidence="2">TUM19329</strain>
    </source>
</reference>
<feature type="domain" description="Glycosyltransferase 2-like" evidence="1">
    <location>
        <begin position="4"/>
        <end position="138"/>
    </location>
</feature>
<evidence type="ECO:0000313" key="3">
    <source>
        <dbReference type="Proteomes" id="UP000502894"/>
    </source>
</evidence>
<organism evidence="2 3">
    <name type="scientific">Legionella antarctica</name>
    <dbReference type="NCBI Taxonomy" id="2708020"/>
    <lineage>
        <taxon>Bacteria</taxon>
        <taxon>Pseudomonadati</taxon>
        <taxon>Pseudomonadota</taxon>
        <taxon>Gammaproteobacteria</taxon>
        <taxon>Legionellales</taxon>
        <taxon>Legionellaceae</taxon>
        <taxon>Legionella</taxon>
    </lineage>
</organism>
<accession>A0A6F8T3B3</accession>
<protein>
    <submittedName>
        <fullName evidence="2">Glycosyl transferase</fullName>
    </submittedName>
</protein>
<dbReference type="Gene3D" id="3.90.550.10">
    <property type="entry name" value="Spore Coat Polysaccharide Biosynthesis Protein SpsA, Chain A"/>
    <property type="match status" value="1"/>
</dbReference>
<dbReference type="EMBL" id="AP022839">
    <property type="protein sequence ID" value="BCA94929.1"/>
    <property type="molecule type" value="Genomic_DNA"/>
</dbReference>
<keyword evidence="3" id="KW-1185">Reference proteome</keyword>
<dbReference type="KEGG" id="lant:TUM19329_12900"/>
<dbReference type="InterPro" id="IPR029044">
    <property type="entry name" value="Nucleotide-diphossugar_trans"/>
</dbReference>
<dbReference type="SUPFAM" id="SSF53448">
    <property type="entry name" value="Nucleotide-diphospho-sugar transferases"/>
    <property type="match status" value="1"/>
</dbReference>
<dbReference type="Pfam" id="PF00535">
    <property type="entry name" value="Glycos_transf_2"/>
    <property type="match status" value="1"/>
</dbReference>
<dbReference type="GO" id="GO:0016758">
    <property type="term" value="F:hexosyltransferase activity"/>
    <property type="evidence" value="ECO:0007669"/>
    <property type="project" value="UniProtKB-ARBA"/>
</dbReference>
<evidence type="ECO:0000313" key="2">
    <source>
        <dbReference type="EMBL" id="BCA94929.1"/>
    </source>
</evidence>
<dbReference type="PANTHER" id="PTHR22916:SF3">
    <property type="entry name" value="UDP-GLCNAC:BETAGAL BETA-1,3-N-ACETYLGLUCOSAMINYLTRANSFERASE-LIKE PROTEIN 1"/>
    <property type="match status" value="1"/>
</dbReference>
<dbReference type="Proteomes" id="UP000502894">
    <property type="component" value="Chromosome"/>
</dbReference>
<proteinExistence type="predicted"/>
<sequence>MKISIVTACYNSVATISDTLRTIQMQTHQDVEHIIIDGGSTDGTLEILEKNKAHIAHLTSERDNGLYDAMNRGISKATGDIIGLLNSDDMLAHKDVLSTIANKLADPRVDACYGDLVYVQQHNIDKVVRYWKSCPYRTELFGKGWMPAHPTFYVRKEVHDKYSMLFNLDYKSAADYEVVLRLLFTHKINVAYIPEIMVKMRLGGTSNQSIKNIIDQNKSIMRALNSHNYEYSSFKMFCNKLLDRVQQYRKVGYNQEQSF</sequence>
<dbReference type="CDD" id="cd06433">
    <property type="entry name" value="GT_2_WfgS_like"/>
    <property type="match status" value="1"/>
</dbReference>
<dbReference type="PANTHER" id="PTHR22916">
    <property type="entry name" value="GLYCOSYLTRANSFERASE"/>
    <property type="match status" value="1"/>
</dbReference>
<dbReference type="RefSeq" id="WP_173236662.1">
    <property type="nucleotide sequence ID" value="NZ_AP022839.1"/>
</dbReference>
<dbReference type="AlphaFoldDB" id="A0A6F8T3B3"/>
<keyword evidence="2" id="KW-0808">Transferase</keyword>
<dbReference type="InterPro" id="IPR001173">
    <property type="entry name" value="Glyco_trans_2-like"/>
</dbReference>
<name>A0A6F8T3B3_9GAMM</name>